<evidence type="ECO:0000313" key="7">
    <source>
        <dbReference type="EMBL" id="GGE16234.1"/>
    </source>
</evidence>
<comment type="function">
    <text evidence="6">Na(+)/H(+) antiporter that extrudes sodium in exchange for external protons.</text>
</comment>
<dbReference type="InterPro" id="IPR004670">
    <property type="entry name" value="NhaA"/>
</dbReference>
<feature type="transmembrane region" description="Helical" evidence="6">
    <location>
        <begin position="101"/>
        <end position="118"/>
    </location>
</feature>
<dbReference type="NCBIfam" id="NF007111">
    <property type="entry name" value="PRK09560.1"/>
    <property type="match status" value="1"/>
</dbReference>
<dbReference type="GO" id="GO:0006885">
    <property type="term" value="P:regulation of pH"/>
    <property type="evidence" value="ECO:0007669"/>
    <property type="project" value="UniProtKB-UniRule"/>
</dbReference>
<dbReference type="HAMAP" id="MF_01844">
    <property type="entry name" value="NhaA"/>
    <property type="match status" value="1"/>
</dbReference>
<comment type="caution">
    <text evidence="7">The sequence shown here is derived from an EMBL/GenBank/DDBJ whole genome shotgun (WGS) entry which is preliminary data.</text>
</comment>
<feature type="transmembrane region" description="Helical" evidence="6">
    <location>
        <begin position="60"/>
        <end position="80"/>
    </location>
</feature>
<comment type="subcellular location">
    <subcellularLocation>
        <location evidence="1">Cell inner membrane</location>
        <topology evidence="1">Multi-pass membrane protein</topology>
    </subcellularLocation>
    <subcellularLocation>
        <location evidence="6">Cell membrane</location>
        <topology evidence="6">Multi-pass membrane protein</topology>
    </subcellularLocation>
</comment>
<sequence>MAKLINLNAFKDFFASSNAGGIMLFICVILSMIFANSPLAGSLQNLLDLPLGFETESIHLKYSVLLWINDGLMAIFFLLVGLEIKREIVEGELSSPKKASLPILCAIGGAVVPALIYLSFNAGKETAGGWGIPMATDIAFALAVINLLGNRIPSSLKIFLAALAIVDDLIAILVIAFFYSSGIELTYLYYAVAGMVVLILMNKFNIQNPYLYLIPGAFIWYFVHHSGIHATIAGVLVAMTIPTNETDVESPLERLEHALTKPVNFLIIPLFAFANTNITLESEMLGGLTSGLGLGISLGLLVGKPVGILLTSFICTKAKLSSLPEGSEWKHIIGVGLLAGIGFTMSIFIAILSFNDPEHVSEAKLSILVTSLLAGIFGYLALNSKKEYK</sequence>
<reference evidence="7" key="2">
    <citation type="submission" date="2020-09" db="EMBL/GenBank/DDBJ databases">
        <authorList>
            <person name="Sun Q."/>
            <person name="Zhou Y."/>
        </authorList>
    </citation>
    <scope>NUCLEOTIDE SEQUENCE</scope>
    <source>
        <strain evidence="7">CGMCC 1.15966</strain>
    </source>
</reference>
<keyword evidence="8" id="KW-1185">Reference proteome</keyword>
<feature type="transmembrane region" description="Helical" evidence="6">
    <location>
        <begin position="21"/>
        <end position="40"/>
    </location>
</feature>
<evidence type="ECO:0000256" key="4">
    <source>
        <dbReference type="ARBA" id="ARBA00022989"/>
    </source>
</evidence>
<keyword evidence="6" id="KW-0406">Ion transport</keyword>
<feature type="transmembrane region" description="Helical" evidence="6">
    <location>
        <begin position="130"/>
        <end position="148"/>
    </location>
</feature>
<dbReference type="EMBL" id="BMKM01000002">
    <property type="protein sequence ID" value="GGE16234.1"/>
    <property type="molecule type" value="Genomic_DNA"/>
</dbReference>
<name>A0A8H9FYQ2_9SPHI</name>
<feature type="transmembrane region" description="Helical" evidence="6">
    <location>
        <begin position="160"/>
        <end position="181"/>
    </location>
</feature>
<keyword evidence="2 6" id="KW-1003">Cell membrane</keyword>
<keyword evidence="6" id="KW-0915">Sodium</keyword>
<keyword evidence="4 6" id="KW-1133">Transmembrane helix</keyword>
<evidence type="ECO:0000313" key="8">
    <source>
        <dbReference type="Proteomes" id="UP000614460"/>
    </source>
</evidence>
<dbReference type="GO" id="GO:0005886">
    <property type="term" value="C:plasma membrane"/>
    <property type="evidence" value="ECO:0007669"/>
    <property type="project" value="UniProtKB-SubCell"/>
</dbReference>
<feature type="transmembrane region" description="Helical" evidence="6">
    <location>
        <begin position="365"/>
        <end position="382"/>
    </location>
</feature>
<gene>
    <name evidence="6 7" type="primary">nhaA</name>
    <name evidence="7" type="ORF">GCM10011516_12450</name>
</gene>
<evidence type="ECO:0000256" key="6">
    <source>
        <dbReference type="HAMAP-Rule" id="MF_01844"/>
    </source>
</evidence>
<accession>A0A8H9FYQ2</accession>
<dbReference type="Proteomes" id="UP000614460">
    <property type="component" value="Unassembled WGS sequence"/>
</dbReference>
<dbReference type="InterPro" id="IPR023171">
    <property type="entry name" value="Na/H_antiporter_dom_sf"/>
</dbReference>
<dbReference type="NCBIfam" id="NF007112">
    <property type="entry name" value="PRK09561.1"/>
    <property type="match status" value="1"/>
</dbReference>
<reference evidence="7" key="1">
    <citation type="journal article" date="2014" name="Int. J. Syst. Evol. Microbiol.">
        <title>Complete genome sequence of Corynebacterium casei LMG S-19264T (=DSM 44701T), isolated from a smear-ripened cheese.</title>
        <authorList>
            <consortium name="US DOE Joint Genome Institute (JGI-PGF)"/>
            <person name="Walter F."/>
            <person name="Albersmeier A."/>
            <person name="Kalinowski J."/>
            <person name="Ruckert C."/>
        </authorList>
    </citation>
    <scope>NUCLEOTIDE SEQUENCE</scope>
    <source>
        <strain evidence="7">CGMCC 1.15966</strain>
    </source>
</reference>
<organism evidence="7 8">
    <name type="scientific">Sphingobacterium cellulitidis</name>
    <dbReference type="NCBI Taxonomy" id="1768011"/>
    <lineage>
        <taxon>Bacteria</taxon>
        <taxon>Pseudomonadati</taxon>
        <taxon>Bacteroidota</taxon>
        <taxon>Sphingobacteriia</taxon>
        <taxon>Sphingobacteriales</taxon>
        <taxon>Sphingobacteriaceae</taxon>
        <taxon>Sphingobacterium</taxon>
    </lineage>
</organism>
<feature type="transmembrane region" description="Helical" evidence="6">
    <location>
        <begin position="218"/>
        <end position="241"/>
    </location>
</feature>
<evidence type="ECO:0000256" key="5">
    <source>
        <dbReference type="ARBA" id="ARBA00023136"/>
    </source>
</evidence>
<dbReference type="Gene3D" id="1.20.1530.10">
    <property type="entry name" value="Na+/H+ antiporter like domain"/>
    <property type="match status" value="1"/>
</dbReference>
<keyword evidence="3 6" id="KW-0812">Transmembrane</keyword>
<evidence type="ECO:0000256" key="2">
    <source>
        <dbReference type="ARBA" id="ARBA00022475"/>
    </source>
</evidence>
<comment type="catalytic activity">
    <reaction evidence="6">
        <text>Na(+)(in) + 2 H(+)(out) = Na(+)(out) + 2 H(+)(in)</text>
        <dbReference type="Rhea" id="RHEA:29251"/>
        <dbReference type="ChEBI" id="CHEBI:15378"/>
        <dbReference type="ChEBI" id="CHEBI:29101"/>
    </reaction>
</comment>
<protein>
    <recommendedName>
        <fullName evidence="6">Na(+)/H(+) antiporter NhaA</fullName>
    </recommendedName>
    <alternativeName>
        <fullName evidence="6">Sodium/proton antiporter NhaA</fullName>
    </alternativeName>
</protein>
<keyword evidence="6" id="KW-0739">Sodium transport</keyword>
<keyword evidence="6" id="KW-0050">Antiport</keyword>
<dbReference type="RefSeq" id="WP_094256863.1">
    <property type="nucleotide sequence ID" value="NZ_BMKM01000002.1"/>
</dbReference>
<keyword evidence="5 6" id="KW-0472">Membrane</keyword>
<dbReference type="PANTHER" id="PTHR30341">
    <property type="entry name" value="SODIUM ION/PROTON ANTIPORTER NHAA-RELATED"/>
    <property type="match status" value="1"/>
</dbReference>
<keyword evidence="6" id="KW-0813">Transport</keyword>
<dbReference type="Pfam" id="PF06965">
    <property type="entry name" value="Na_H_antiport_1"/>
    <property type="match status" value="1"/>
</dbReference>
<proteinExistence type="inferred from homology"/>
<dbReference type="NCBIfam" id="TIGR00773">
    <property type="entry name" value="NhaA"/>
    <property type="match status" value="1"/>
</dbReference>
<feature type="transmembrane region" description="Helical" evidence="6">
    <location>
        <begin position="292"/>
        <end position="311"/>
    </location>
</feature>
<evidence type="ECO:0000256" key="3">
    <source>
        <dbReference type="ARBA" id="ARBA00022692"/>
    </source>
</evidence>
<feature type="transmembrane region" description="Helical" evidence="6">
    <location>
        <begin position="187"/>
        <end position="206"/>
    </location>
</feature>
<evidence type="ECO:0000256" key="1">
    <source>
        <dbReference type="ARBA" id="ARBA00004429"/>
    </source>
</evidence>
<dbReference type="PANTHER" id="PTHR30341:SF0">
    <property type="entry name" value="NA(+)_H(+) ANTIPORTER NHAA"/>
    <property type="match status" value="1"/>
</dbReference>
<dbReference type="AlphaFoldDB" id="A0A8H9FYQ2"/>
<dbReference type="GO" id="GO:0015385">
    <property type="term" value="F:sodium:proton antiporter activity"/>
    <property type="evidence" value="ECO:0007669"/>
    <property type="project" value="UniProtKB-UniRule"/>
</dbReference>
<comment type="similarity">
    <text evidence="6">Belongs to the NhaA Na(+)/H(+) (TC 2.A.33) antiporter family.</text>
</comment>
<feature type="transmembrane region" description="Helical" evidence="6">
    <location>
        <begin position="332"/>
        <end position="353"/>
    </location>
</feature>